<comment type="caution">
    <text evidence="2">The sequence shown here is derived from an EMBL/GenBank/DDBJ whole genome shotgun (WGS) entry which is preliminary data.</text>
</comment>
<evidence type="ECO:0000313" key="3">
    <source>
        <dbReference type="Proteomes" id="UP001305746"/>
    </source>
</evidence>
<sequence>MNWLSQHHQSITALTSIATLMIWLVYAQLLYKGYRRQRRPRLIINRGKSKDINALCIISNMSAEPVFIEYIVAELQTSHGTIVMDVTDLERGYDDQGKPEGVEQEGQRPIADVVRDNTRQGPLESGGYLHIGTFRDIVERVAKAADIELQGYRPTNGIEFQWLTIQLIGIYGPEDLPMGAERSFKLHAADDQCDLTPDSWDTKHQNSRLQRYRLRRKLKTLNESPFRASSGLQQAG</sequence>
<dbReference type="Proteomes" id="UP001305746">
    <property type="component" value="Unassembled WGS sequence"/>
</dbReference>
<organism evidence="2 3">
    <name type="scientific">Marinobacter qingdaonensis</name>
    <dbReference type="NCBI Taxonomy" id="3108486"/>
    <lineage>
        <taxon>Bacteria</taxon>
        <taxon>Pseudomonadati</taxon>
        <taxon>Pseudomonadota</taxon>
        <taxon>Gammaproteobacteria</taxon>
        <taxon>Pseudomonadales</taxon>
        <taxon>Marinobacteraceae</taxon>
        <taxon>Marinobacter</taxon>
    </lineage>
</organism>
<gene>
    <name evidence="2" type="ORF">U5822_10485</name>
</gene>
<evidence type="ECO:0000256" key="1">
    <source>
        <dbReference type="SAM" id="Phobius"/>
    </source>
</evidence>
<dbReference type="RefSeq" id="WP_322855575.1">
    <property type="nucleotide sequence ID" value="NZ_JAYDCJ010000003.1"/>
</dbReference>
<reference evidence="2 3" key="1">
    <citation type="submission" date="2023-12" db="EMBL/GenBank/DDBJ databases">
        <title>Marinobacter qingdaonensis sp. nov., isolated from the intertidal sediment of Qingdao, PR China.</title>
        <authorList>
            <person name="Li Y."/>
        </authorList>
    </citation>
    <scope>NUCLEOTIDE SEQUENCE [LARGE SCALE GENOMIC DNA]</scope>
    <source>
        <strain evidence="2 3">ASW11-75</strain>
    </source>
</reference>
<evidence type="ECO:0000313" key="2">
    <source>
        <dbReference type="EMBL" id="MEA1081099.1"/>
    </source>
</evidence>
<keyword evidence="1" id="KW-0812">Transmembrane</keyword>
<keyword evidence="1" id="KW-1133">Transmembrane helix</keyword>
<feature type="transmembrane region" description="Helical" evidence="1">
    <location>
        <begin position="12"/>
        <end position="31"/>
    </location>
</feature>
<keyword evidence="1" id="KW-0472">Membrane</keyword>
<proteinExistence type="predicted"/>
<protein>
    <submittedName>
        <fullName evidence="2">Uncharacterized protein</fullName>
    </submittedName>
</protein>
<name>A0ABU5NZ67_9GAMM</name>
<dbReference type="EMBL" id="JAYDCJ010000003">
    <property type="protein sequence ID" value="MEA1081099.1"/>
    <property type="molecule type" value="Genomic_DNA"/>
</dbReference>
<accession>A0ABU5NZ67</accession>
<keyword evidence="3" id="KW-1185">Reference proteome</keyword>